<feature type="chain" id="PRO_5042503277" evidence="12">
    <location>
        <begin position="22"/>
        <end position="580"/>
    </location>
</feature>
<evidence type="ECO:0000256" key="8">
    <source>
        <dbReference type="ARBA" id="ARBA00023170"/>
    </source>
</evidence>
<evidence type="ECO:0000256" key="1">
    <source>
        <dbReference type="ARBA" id="ARBA00004141"/>
    </source>
</evidence>
<feature type="compositionally biased region" description="Basic residues" evidence="10">
    <location>
        <begin position="160"/>
        <end position="172"/>
    </location>
</feature>
<comment type="similarity">
    <text evidence="2">Belongs to the G-protein coupled receptor Fz/Smo family.</text>
</comment>
<keyword evidence="12" id="KW-0732">Signal</keyword>
<comment type="subcellular location">
    <subcellularLocation>
        <location evidence="1">Membrane</location>
        <topology evidence="1">Multi-pass membrane protein</topology>
    </subcellularLocation>
</comment>
<feature type="transmembrane region" description="Helical" evidence="11">
    <location>
        <begin position="305"/>
        <end position="325"/>
    </location>
</feature>
<feature type="disulfide bond" evidence="9">
    <location>
        <begin position="35"/>
        <end position="81"/>
    </location>
</feature>
<feature type="transmembrane region" description="Helical" evidence="11">
    <location>
        <begin position="219"/>
        <end position="240"/>
    </location>
</feature>
<reference evidence="16" key="1">
    <citation type="submission" date="2025-08" db="UniProtKB">
        <authorList>
            <consortium name="RefSeq"/>
        </authorList>
    </citation>
    <scope>IDENTIFICATION</scope>
</reference>
<name>A0AAJ6QPV2_9ACAR</name>
<dbReference type="PRINTS" id="PR00489">
    <property type="entry name" value="FRIZZLED"/>
</dbReference>
<evidence type="ECO:0000256" key="12">
    <source>
        <dbReference type="SAM" id="SignalP"/>
    </source>
</evidence>
<keyword evidence="15" id="KW-1185">Reference proteome</keyword>
<evidence type="ECO:0000256" key="11">
    <source>
        <dbReference type="SAM" id="Phobius"/>
    </source>
</evidence>
<feature type="region of interest" description="Disordered" evidence="10">
    <location>
        <begin position="149"/>
        <end position="175"/>
    </location>
</feature>
<protein>
    <submittedName>
        <fullName evidence="16">Frizzled-4</fullName>
    </submittedName>
</protein>
<dbReference type="InterPro" id="IPR000539">
    <property type="entry name" value="Frizzled/Smoothened_7TM"/>
</dbReference>
<sequence length="580" mass="65908">MCSWLFCLLVALTFSTIDSSAEVVRTCEPIEFEFCKGIGYNYSGMPNFFNHETQEDARQNYLTFVPLIKYSCSSQLVFFLCSVYVPMCTDKVPFPIGPCRPLCESVRSSCEPTLNSFGFSWPEQMNCTNFPKENSDTEMCMKGPSVESAEAAATPAPPRKGPKRPSSRKPIHAKQSTNQCLQYRYGDRHYVFINSSQRCGQVCDRDVLFSSENKRFAEIWIAVWSVAAFMTSAFTVLLYVMDASRYDNPDRAIVYLCACYCLQSIGYFIRLLLGRETASCHSEGQASVLVHQDLSNSYCTAVFVFIYYFTNAAAMWWVVVTITWFMSRPSQYTAEQVRRRMLALHVAAWLLPALMTAAILIMRAVDAEELTGVCYVGNQNRDTLLAFVILPHIACLCLGAAFLVSGALKNYRHRNRKPYKEMPEDSGSRTWIFAILYFIPACGVLGVNIYEYLNRDSWTLNQSVRSAGPYVECFSFKFFMSVIVGISAGLWTWCSKGSRLPDPAIQKPGAAPPLLVSTPFQHQPIMVQNQYFVPQRMVHQMQQQQQQQHHHTLQSLHHSHHPQHHMQTLQHHHSPPATIL</sequence>
<feature type="transmembrane region" description="Helical" evidence="11">
    <location>
        <begin position="385"/>
        <end position="408"/>
    </location>
</feature>
<evidence type="ECO:0000256" key="9">
    <source>
        <dbReference type="PROSITE-ProRule" id="PRU00090"/>
    </source>
</evidence>
<dbReference type="GO" id="GO:0004888">
    <property type="term" value="F:transmembrane signaling receptor activity"/>
    <property type="evidence" value="ECO:0007669"/>
    <property type="project" value="InterPro"/>
</dbReference>
<keyword evidence="7 9" id="KW-1015">Disulfide bond</keyword>
<feature type="compositionally biased region" description="Basic residues" evidence="10">
    <location>
        <begin position="548"/>
        <end position="574"/>
    </location>
</feature>
<dbReference type="SUPFAM" id="SSF63501">
    <property type="entry name" value="Frizzled cysteine-rich domain"/>
    <property type="match status" value="1"/>
</dbReference>
<dbReference type="KEGG" id="goe:100906485"/>
<feature type="disulfide bond" evidence="9">
    <location>
        <begin position="27"/>
        <end position="88"/>
    </location>
</feature>
<organism evidence="15 16">
    <name type="scientific">Galendromus occidentalis</name>
    <name type="common">western predatory mite</name>
    <dbReference type="NCBI Taxonomy" id="34638"/>
    <lineage>
        <taxon>Eukaryota</taxon>
        <taxon>Metazoa</taxon>
        <taxon>Ecdysozoa</taxon>
        <taxon>Arthropoda</taxon>
        <taxon>Chelicerata</taxon>
        <taxon>Arachnida</taxon>
        <taxon>Acari</taxon>
        <taxon>Parasitiformes</taxon>
        <taxon>Mesostigmata</taxon>
        <taxon>Gamasina</taxon>
        <taxon>Phytoseioidea</taxon>
        <taxon>Phytoseiidae</taxon>
        <taxon>Typhlodrominae</taxon>
        <taxon>Galendromus</taxon>
    </lineage>
</organism>
<gene>
    <name evidence="16" type="primary">LOC100906485</name>
</gene>
<dbReference type="GO" id="GO:0017147">
    <property type="term" value="F:Wnt-protein binding"/>
    <property type="evidence" value="ECO:0007669"/>
    <property type="project" value="TreeGrafter"/>
</dbReference>
<keyword evidence="6 11" id="KW-0472">Membrane</keyword>
<dbReference type="GO" id="GO:0060070">
    <property type="term" value="P:canonical Wnt signaling pathway"/>
    <property type="evidence" value="ECO:0007669"/>
    <property type="project" value="TreeGrafter"/>
</dbReference>
<dbReference type="Pfam" id="PF01392">
    <property type="entry name" value="Fz"/>
    <property type="match status" value="1"/>
</dbReference>
<evidence type="ECO:0000256" key="6">
    <source>
        <dbReference type="ARBA" id="ARBA00023136"/>
    </source>
</evidence>
<dbReference type="SMART" id="SM01330">
    <property type="entry name" value="Frizzled"/>
    <property type="match status" value="1"/>
</dbReference>
<dbReference type="SMART" id="SM00063">
    <property type="entry name" value="FRI"/>
    <property type="match status" value="1"/>
</dbReference>
<dbReference type="InterPro" id="IPR015526">
    <property type="entry name" value="Frizzled/SFRP"/>
</dbReference>
<proteinExistence type="inferred from homology"/>
<dbReference type="RefSeq" id="XP_003740054.1">
    <property type="nucleotide sequence ID" value="XM_003740006.2"/>
</dbReference>
<dbReference type="PROSITE" id="PS50038">
    <property type="entry name" value="FZ"/>
    <property type="match status" value="1"/>
</dbReference>
<dbReference type="PROSITE" id="PS50261">
    <property type="entry name" value="G_PROTEIN_RECEP_F2_4"/>
    <property type="match status" value="1"/>
</dbReference>
<dbReference type="InterPro" id="IPR020067">
    <property type="entry name" value="Frizzled_dom"/>
</dbReference>
<evidence type="ECO:0000256" key="5">
    <source>
        <dbReference type="ARBA" id="ARBA00022989"/>
    </source>
</evidence>
<keyword evidence="8" id="KW-0675">Receptor</keyword>
<keyword evidence="3" id="KW-0217">Developmental protein</keyword>
<dbReference type="FunFam" id="1.10.2000.10:FF:000037">
    <property type="match status" value="1"/>
</dbReference>
<keyword evidence="4 11" id="KW-0812">Transmembrane</keyword>
<evidence type="ECO:0000259" key="13">
    <source>
        <dbReference type="PROSITE" id="PS50038"/>
    </source>
</evidence>
<feature type="disulfide bond" evidence="9">
    <location>
        <begin position="99"/>
        <end position="140"/>
    </location>
</feature>
<evidence type="ECO:0000256" key="10">
    <source>
        <dbReference type="SAM" id="MobiDB-lite"/>
    </source>
</evidence>
<dbReference type="PANTHER" id="PTHR11309">
    <property type="entry name" value="FRIZZLED"/>
    <property type="match status" value="1"/>
</dbReference>
<evidence type="ECO:0000256" key="3">
    <source>
        <dbReference type="ARBA" id="ARBA00022473"/>
    </source>
</evidence>
<feature type="transmembrane region" description="Helical" evidence="11">
    <location>
        <begin position="346"/>
        <end position="365"/>
    </location>
</feature>
<dbReference type="GO" id="GO:0035567">
    <property type="term" value="P:non-canonical Wnt signaling pathway"/>
    <property type="evidence" value="ECO:0007669"/>
    <property type="project" value="TreeGrafter"/>
</dbReference>
<dbReference type="GO" id="GO:0005615">
    <property type="term" value="C:extracellular space"/>
    <property type="evidence" value="ECO:0007669"/>
    <property type="project" value="TreeGrafter"/>
</dbReference>
<feature type="region of interest" description="Disordered" evidence="10">
    <location>
        <begin position="539"/>
        <end position="580"/>
    </location>
</feature>
<evidence type="ECO:0000259" key="14">
    <source>
        <dbReference type="PROSITE" id="PS50261"/>
    </source>
</evidence>
<feature type="domain" description="FZ" evidence="13">
    <location>
        <begin position="22"/>
        <end position="143"/>
    </location>
</feature>
<dbReference type="Pfam" id="PF01534">
    <property type="entry name" value="Frizzled"/>
    <property type="match status" value="1"/>
</dbReference>
<dbReference type="Proteomes" id="UP000694867">
    <property type="component" value="Unplaced"/>
</dbReference>
<accession>A0AAJ6QPV2</accession>
<feature type="transmembrane region" description="Helical" evidence="11">
    <location>
        <begin position="429"/>
        <end position="450"/>
    </location>
</feature>
<dbReference type="GO" id="GO:0016020">
    <property type="term" value="C:membrane"/>
    <property type="evidence" value="ECO:0007669"/>
    <property type="project" value="UniProtKB-SubCell"/>
</dbReference>
<feature type="domain" description="G-protein coupled receptors family 2 profile 2" evidence="14">
    <location>
        <begin position="217"/>
        <end position="491"/>
    </location>
</feature>
<keyword evidence="5 11" id="KW-1133">Transmembrane helix</keyword>
<dbReference type="PANTHER" id="PTHR11309:SF99">
    <property type="entry name" value="FRIZZLED-4"/>
    <property type="match status" value="1"/>
</dbReference>
<dbReference type="Gene3D" id="1.20.1070.10">
    <property type="entry name" value="Rhodopsin 7-helix transmembrane proteins"/>
    <property type="match status" value="1"/>
</dbReference>
<dbReference type="AlphaFoldDB" id="A0AAJ6QPV2"/>
<feature type="transmembrane region" description="Helical" evidence="11">
    <location>
        <begin position="252"/>
        <end position="273"/>
    </location>
</feature>
<dbReference type="Gene3D" id="1.10.2000.10">
    <property type="entry name" value="Frizzled cysteine-rich domain"/>
    <property type="match status" value="1"/>
</dbReference>
<dbReference type="GeneID" id="100906485"/>
<dbReference type="InterPro" id="IPR036790">
    <property type="entry name" value="Frizzled_dom_sf"/>
</dbReference>
<feature type="disulfide bond" evidence="9">
    <location>
        <begin position="103"/>
        <end position="127"/>
    </location>
</feature>
<feature type="transmembrane region" description="Helical" evidence="11">
    <location>
        <begin position="474"/>
        <end position="494"/>
    </location>
</feature>
<evidence type="ECO:0000256" key="7">
    <source>
        <dbReference type="ARBA" id="ARBA00023157"/>
    </source>
</evidence>
<evidence type="ECO:0000256" key="2">
    <source>
        <dbReference type="ARBA" id="ARBA00008077"/>
    </source>
</evidence>
<feature type="disulfide bond" evidence="9">
    <location>
        <begin position="72"/>
        <end position="110"/>
    </location>
</feature>
<feature type="signal peptide" evidence="12">
    <location>
        <begin position="1"/>
        <end position="21"/>
    </location>
</feature>
<evidence type="ECO:0000313" key="15">
    <source>
        <dbReference type="Proteomes" id="UP000694867"/>
    </source>
</evidence>
<evidence type="ECO:0000256" key="4">
    <source>
        <dbReference type="ARBA" id="ARBA00022692"/>
    </source>
</evidence>
<evidence type="ECO:0000313" key="16">
    <source>
        <dbReference type="RefSeq" id="XP_003740054.1"/>
    </source>
</evidence>
<dbReference type="InterPro" id="IPR017981">
    <property type="entry name" value="GPCR_2-like_7TM"/>
</dbReference>